<feature type="transmembrane region" description="Helical" evidence="11">
    <location>
        <begin position="20"/>
        <end position="38"/>
    </location>
</feature>
<evidence type="ECO:0000256" key="3">
    <source>
        <dbReference type="ARBA" id="ARBA00022448"/>
    </source>
</evidence>
<dbReference type="AlphaFoldDB" id="A0A5B7CUF5"/>
<keyword evidence="13" id="KW-1185">Reference proteome</keyword>
<evidence type="ECO:0000256" key="9">
    <source>
        <dbReference type="ARBA" id="ARBA00023136"/>
    </source>
</evidence>
<feature type="transmembrane region" description="Helical" evidence="11">
    <location>
        <begin position="392"/>
        <end position="414"/>
    </location>
</feature>
<comment type="similarity">
    <text evidence="2">Belongs to the otopetrin family.</text>
</comment>
<keyword evidence="7 11" id="KW-1133">Transmembrane helix</keyword>
<proteinExistence type="inferred from homology"/>
<feature type="transmembrane region" description="Helical" evidence="11">
    <location>
        <begin position="464"/>
        <end position="486"/>
    </location>
</feature>
<accession>A0A5B7CUF5</accession>
<evidence type="ECO:0000256" key="4">
    <source>
        <dbReference type="ARBA" id="ARBA00022475"/>
    </source>
</evidence>
<keyword evidence="3" id="KW-0813">Transport</keyword>
<evidence type="ECO:0000256" key="7">
    <source>
        <dbReference type="ARBA" id="ARBA00022989"/>
    </source>
</evidence>
<keyword evidence="8" id="KW-0406">Ion transport</keyword>
<dbReference type="OrthoDB" id="6429739at2759"/>
<evidence type="ECO:0000256" key="2">
    <source>
        <dbReference type="ARBA" id="ARBA00006513"/>
    </source>
</evidence>
<dbReference type="Proteomes" id="UP000324222">
    <property type="component" value="Unassembled WGS sequence"/>
</dbReference>
<sequence length="508" mass="57253">MTFKPPKYGLTESSNHGSMYLKMGAVLFGIGSMIYSGLEVGQYFELQGGDSCADILLVISPAARMLFTFIQMYFIFLNSRVAISRHRIIARFGLMHMIGTNLCIWLNVLVQETKHEIINLYFHGEHHGGNLWAQILNEVRGTNLSTGHHGDSAVLGSHDHAVEHGHEDVHAPQLAEHGDHGTPMNHSHLEEANSTHAPAHHTNDHGQVFSIYECSRSELMGELVDKASPFLFPCTIEYSLLCAGVLYVVWNNINKPEVTRDGDSDISTYLARRVRHHYSVDCAHANRGLFMGILVLVLTIISLILFFVLINNEAYKSLAIMEANIIELSVYSVATVTVVVGMIQMRELEFVPEGDIELDNILLLIAQTGVYIYTSFTIIGGHFTMSDARAVMVLPLLSAIITLTQTTLQTIFILDATRRCCYNSEQLERKPGREMVTFLLVCNLAMWAINTFETSRADAHPTQLNFYGIWAWTIISHISMPLAIFYRFHVTVCLCEIWKRSYKLKHEY</sequence>
<dbReference type="Pfam" id="PF03189">
    <property type="entry name" value="Otopetrin"/>
    <property type="match status" value="1"/>
</dbReference>
<feature type="transmembrane region" description="Helical" evidence="11">
    <location>
        <begin position="289"/>
        <end position="310"/>
    </location>
</feature>
<protein>
    <submittedName>
        <fullName evidence="12">Otopetrin-2</fullName>
    </submittedName>
</protein>
<dbReference type="GO" id="GO:0015252">
    <property type="term" value="F:proton channel activity"/>
    <property type="evidence" value="ECO:0007669"/>
    <property type="project" value="InterPro"/>
</dbReference>
<feature type="transmembrane region" description="Helical" evidence="11">
    <location>
        <begin position="435"/>
        <end position="452"/>
    </location>
</feature>
<gene>
    <name evidence="12" type="primary">Otop2</name>
    <name evidence="12" type="ORF">E2C01_004614</name>
</gene>
<dbReference type="InterPro" id="IPR004878">
    <property type="entry name" value="Otopetrin"/>
</dbReference>
<keyword evidence="4" id="KW-1003">Cell membrane</keyword>
<name>A0A5B7CUF5_PORTR</name>
<reference evidence="12 13" key="1">
    <citation type="submission" date="2019-05" db="EMBL/GenBank/DDBJ databases">
        <title>Another draft genome of Portunus trituberculatus and its Hox gene families provides insights of decapod evolution.</title>
        <authorList>
            <person name="Jeong J.-H."/>
            <person name="Song I."/>
            <person name="Kim S."/>
            <person name="Choi T."/>
            <person name="Kim D."/>
            <person name="Ryu S."/>
            <person name="Kim W."/>
        </authorList>
    </citation>
    <scope>NUCLEOTIDE SEQUENCE [LARGE SCALE GENOMIC DNA]</scope>
    <source>
        <tissue evidence="12">Muscle</tissue>
    </source>
</reference>
<feature type="transmembrane region" description="Helical" evidence="11">
    <location>
        <begin position="58"/>
        <end position="76"/>
    </location>
</feature>
<dbReference type="PANTHER" id="PTHR21522">
    <property type="entry name" value="PROTON CHANNEL OTOP"/>
    <property type="match status" value="1"/>
</dbReference>
<comment type="caution">
    <text evidence="12">The sequence shown here is derived from an EMBL/GenBank/DDBJ whole genome shotgun (WGS) entry which is preliminary data.</text>
</comment>
<evidence type="ECO:0000256" key="6">
    <source>
        <dbReference type="ARBA" id="ARBA00022781"/>
    </source>
</evidence>
<evidence type="ECO:0000313" key="13">
    <source>
        <dbReference type="Proteomes" id="UP000324222"/>
    </source>
</evidence>
<dbReference type="EMBL" id="VSRR010000188">
    <property type="protein sequence ID" value="MPC11936.1"/>
    <property type="molecule type" value="Genomic_DNA"/>
</dbReference>
<feature type="transmembrane region" description="Helical" evidence="11">
    <location>
        <begin position="360"/>
        <end position="380"/>
    </location>
</feature>
<keyword evidence="10" id="KW-0407">Ion channel</keyword>
<keyword evidence="9 11" id="KW-0472">Membrane</keyword>
<evidence type="ECO:0000256" key="1">
    <source>
        <dbReference type="ARBA" id="ARBA00004651"/>
    </source>
</evidence>
<evidence type="ECO:0000256" key="5">
    <source>
        <dbReference type="ARBA" id="ARBA00022692"/>
    </source>
</evidence>
<organism evidence="12 13">
    <name type="scientific">Portunus trituberculatus</name>
    <name type="common">Swimming crab</name>
    <name type="synonym">Neptunus trituberculatus</name>
    <dbReference type="NCBI Taxonomy" id="210409"/>
    <lineage>
        <taxon>Eukaryota</taxon>
        <taxon>Metazoa</taxon>
        <taxon>Ecdysozoa</taxon>
        <taxon>Arthropoda</taxon>
        <taxon>Crustacea</taxon>
        <taxon>Multicrustacea</taxon>
        <taxon>Malacostraca</taxon>
        <taxon>Eumalacostraca</taxon>
        <taxon>Eucarida</taxon>
        <taxon>Decapoda</taxon>
        <taxon>Pleocyemata</taxon>
        <taxon>Brachyura</taxon>
        <taxon>Eubrachyura</taxon>
        <taxon>Portunoidea</taxon>
        <taxon>Portunidae</taxon>
        <taxon>Portuninae</taxon>
        <taxon>Portunus</taxon>
    </lineage>
</organism>
<feature type="transmembrane region" description="Helical" evidence="11">
    <location>
        <begin position="230"/>
        <end position="250"/>
    </location>
</feature>
<feature type="transmembrane region" description="Helical" evidence="11">
    <location>
        <begin position="330"/>
        <end position="348"/>
    </location>
</feature>
<keyword evidence="6" id="KW-0375">Hydrogen ion transport</keyword>
<evidence type="ECO:0000313" key="12">
    <source>
        <dbReference type="EMBL" id="MPC11936.1"/>
    </source>
</evidence>
<feature type="transmembrane region" description="Helical" evidence="11">
    <location>
        <begin position="88"/>
        <end position="110"/>
    </location>
</feature>
<evidence type="ECO:0000256" key="10">
    <source>
        <dbReference type="ARBA" id="ARBA00023303"/>
    </source>
</evidence>
<evidence type="ECO:0000256" key="8">
    <source>
        <dbReference type="ARBA" id="ARBA00023065"/>
    </source>
</evidence>
<dbReference type="PANTHER" id="PTHR21522:SF30">
    <property type="entry name" value="GH01206P"/>
    <property type="match status" value="1"/>
</dbReference>
<keyword evidence="5 11" id="KW-0812">Transmembrane</keyword>
<comment type="subcellular location">
    <subcellularLocation>
        <location evidence="1">Cell membrane</location>
        <topology evidence="1">Multi-pass membrane protein</topology>
    </subcellularLocation>
</comment>
<evidence type="ECO:0000256" key="11">
    <source>
        <dbReference type="SAM" id="Phobius"/>
    </source>
</evidence>
<dbReference type="GO" id="GO:0005886">
    <property type="term" value="C:plasma membrane"/>
    <property type="evidence" value="ECO:0007669"/>
    <property type="project" value="UniProtKB-SubCell"/>
</dbReference>